<keyword evidence="2" id="KW-0732">Signal</keyword>
<dbReference type="RefSeq" id="WP_119857357.1">
    <property type="nucleotide sequence ID" value="NZ_QYYD01000014.1"/>
</dbReference>
<feature type="region of interest" description="Disordered" evidence="1">
    <location>
        <begin position="18"/>
        <end position="90"/>
    </location>
</feature>
<evidence type="ECO:0000313" key="3">
    <source>
        <dbReference type="EMBL" id="RJF70912.1"/>
    </source>
</evidence>
<dbReference type="AlphaFoldDB" id="A0A418V4E6"/>
<feature type="compositionally biased region" description="Polar residues" evidence="1">
    <location>
        <begin position="20"/>
        <end position="35"/>
    </location>
</feature>
<evidence type="ECO:0000313" key="4">
    <source>
        <dbReference type="Proteomes" id="UP000285523"/>
    </source>
</evidence>
<gene>
    <name evidence="3" type="ORF">D4Q52_14885</name>
</gene>
<comment type="caution">
    <text evidence="3">The sequence shown here is derived from an EMBL/GenBank/DDBJ whole genome shotgun (WGS) entry which is preliminary data.</text>
</comment>
<feature type="compositionally biased region" description="Basic and acidic residues" evidence="1">
    <location>
        <begin position="63"/>
        <end position="90"/>
    </location>
</feature>
<proteinExistence type="predicted"/>
<accession>A0A418V4E6</accession>
<dbReference type="OrthoDB" id="9889602at2"/>
<name>A0A418V4E6_RHOPL</name>
<feature type="signal peptide" evidence="2">
    <location>
        <begin position="1"/>
        <end position="20"/>
    </location>
</feature>
<reference evidence="3 4" key="1">
    <citation type="submission" date="2018-09" db="EMBL/GenBank/DDBJ databases">
        <title>Draft genome sequence of Rhodopseudomonas palustris 2.1.18.</title>
        <authorList>
            <person name="Robertson S.L."/>
            <person name="Meyer T.E."/>
            <person name="Kyndt J.A."/>
        </authorList>
    </citation>
    <scope>NUCLEOTIDE SEQUENCE [LARGE SCALE GENOMIC DNA]</scope>
    <source>
        <strain evidence="3 4">2.1.18</strain>
    </source>
</reference>
<evidence type="ECO:0000256" key="2">
    <source>
        <dbReference type="SAM" id="SignalP"/>
    </source>
</evidence>
<sequence length="90" mass="9582">MMKFVMATACAVMMSGAAMAQSTSTNQGEQVNPGTNPAVGKDSTFGMNNTGDPNTGKGLRGGKTSDTHEWLQKKEEQNLRDAKERQSGTK</sequence>
<feature type="chain" id="PRO_5019034091" evidence="2">
    <location>
        <begin position="21"/>
        <end position="90"/>
    </location>
</feature>
<organism evidence="3 4">
    <name type="scientific">Rhodopseudomonas palustris</name>
    <dbReference type="NCBI Taxonomy" id="1076"/>
    <lineage>
        <taxon>Bacteria</taxon>
        <taxon>Pseudomonadati</taxon>
        <taxon>Pseudomonadota</taxon>
        <taxon>Alphaproteobacteria</taxon>
        <taxon>Hyphomicrobiales</taxon>
        <taxon>Nitrobacteraceae</taxon>
        <taxon>Rhodopseudomonas</taxon>
    </lineage>
</organism>
<dbReference type="EMBL" id="QYYD01000014">
    <property type="protein sequence ID" value="RJF70912.1"/>
    <property type="molecule type" value="Genomic_DNA"/>
</dbReference>
<dbReference type="Proteomes" id="UP000285523">
    <property type="component" value="Unassembled WGS sequence"/>
</dbReference>
<evidence type="ECO:0000256" key="1">
    <source>
        <dbReference type="SAM" id="MobiDB-lite"/>
    </source>
</evidence>
<protein>
    <submittedName>
        <fullName evidence="3">Uncharacterized protein</fullName>
    </submittedName>
</protein>